<feature type="domain" description="Major facilitator superfamily (MFS) profile" evidence="9">
    <location>
        <begin position="32"/>
        <end position="478"/>
    </location>
</feature>
<evidence type="ECO:0000256" key="2">
    <source>
        <dbReference type="ARBA" id="ARBA00010992"/>
    </source>
</evidence>
<sequence>MGQQDTPVEMTTRAAEEKKDFPVLAHRRFLLFSFFVGFSMLEYGFDSGEISSFQAMIGFLKVFGYKDPHVQTGWNIASTPQQIISSFVLLGSFIASLLAGLFARFLGRRHCVMVGLVLLIVGVTVQIVTTNMGALYFGRLVTGLANGFIMNFTFVYIAEMSPAHLRGVAYGLATGWVTLGAAVGYVITNATQKITSRLSYQIPLYTLYLIPVVMILGLFLLPESPRWLLLHGKQEQALKSLTWIRAGACTRFEVLQEYEEMKLNVEHEIINRSNVRFTDQFTKKHIRRTLVSVGVGVINPAVAGMFMMAFMTYFMQVAGVDDPFKWGVMVQFIGYFGQLLSYPFIAMFGRRTMLLLGSGICGLSMLILGILYTPHITDPVARAKGVIFCMTLYQFGFNFGVVGLVYMVSGEIPAQNLRSHTAGLSIGTGFIFAWLTAFTAPYFINPAELNWVGKYGFIWFVSSVLTMLFIVFFVPEVRGRTLEEIEEMFDKGVPAWEFQTYVCEGTEQARKEAEQDFIHEEAKEAGAEHIEEAKL</sequence>
<feature type="transmembrane region" description="Helical" evidence="8">
    <location>
        <begin position="352"/>
        <end position="373"/>
    </location>
</feature>
<organism evidence="10 11">
    <name type="scientific">Paecilomyces lecythidis</name>
    <dbReference type="NCBI Taxonomy" id="3004212"/>
    <lineage>
        <taxon>Eukaryota</taxon>
        <taxon>Fungi</taxon>
        <taxon>Dikarya</taxon>
        <taxon>Ascomycota</taxon>
        <taxon>Pezizomycotina</taxon>
        <taxon>Eurotiomycetes</taxon>
        <taxon>Eurotiomycetidae</taxon>
        <taxon>Eurotiales</taxon>
        <taxon>Thermoascaceae</taxon>
        <taxon>Paecilomyces</taxon>
    </lineage>
</organism>
<evidence type="ECO:0000256" key="4">
    <source>
        <dbReference type="ARBA" id="ARBA00022692"/>
    </source>
</evidence>
<dbReference type="PROSITE" id="PS00217">
    <property type="entry name" value="SUGAR_TRANSPORT_2"/>
    <property type="match status" value="1"/>
</dbReference>
<dbReference type="InterPro" id="IPR020846">
    <property type="entry name" value="MFS_dom"/>
</dbReference>
<evidence type="ECO:0000256" key="6">
    <source>
        <dbReference type="ARBA" id="ARBA00023136"/>
    </source>
</evidence>
<dbReference type="PROSITE" id="PS50850">
    <property type="entry name" value="MFS"/>
    <property type="match status" value="1"/>
</dbReference>
<feature type="transmembrane region" description="Helical" evidence="8">
    <location>
        <begin position="110"/>
        <end position="128"/>
    </location>
</feature>
<accession>A0ABR3X3Z7</accession>
<name>A0ABR3X3Z7_9EURO</name>
<feature type="transmembrane region" description="Helical" evidence="8">
    <location>
        <begin position="200"/>
        <end position="221"/>
    </location>
</feature>
<feature type="transmembrane region" description="Helical" evidence="8">
    <location>
        <begin position="385"/>
        <end position="409"/>
    </location>
</feature>
<keyword evidence="3 7" id="KW-0813">Transport</keyword>
<keyword evidence="6 8" id="KW-0472">Membrane</keyword>
<proteinExistence type="inferred from homology"/>
<dbReference type="Gene3D" id="1.20.1250.20">
    <property type="entry name" value="MFS general substrate transporter like domains"/>
    <property type="match status" value="1"/>
</dbReference>
<feature type="transmembrane region" description="Helical" evidence="8">
    <location>
        <begin position="456"/>
        <end position="474"/>
    </location>
</feature>
<evidence type="ECO:0000313" key="10">
    <source>
        <dbReference type="EMBL" id="KAL1870666.1"/>
    </source>
</evidence>
<feature type="transmembrane region" description="Helical" evidence="8">
    <location>
        <begin position="134"/>
        <end position="157"/>
    </location>
</feature>
<evidence type="ECO:0000256" key="7">
    <source>
        <dbReference type="RuleBase" id="RU003346"/>
    </source>
</evidence>
<dbReference type="Proteomes" id="UP001583193">
    <property type="component" value="Unassembled WGS sequence"/>
</dbReference>
<dbReference type="EMBL" id="JAVDPF010000030">
    <property type="protein sequence ID" value="KAL1870666.1"/>
    <property type="molecule type" value="Genomic_DNA"/>
</dbReference>
<feature type="transmembrane region" description="Helical" evidence="8">
    <location>
        <begin position="421"/>
        <end position="444"/>
    </location>
</feature>
<comment type="caution">
    <text evidence="10">The sequence shown here is derived from an EMBL/GenBank/DDBJ whole genome shotgun (WGS) entry which is preliminary data.</text>
</comment>
<evidence type="ECO:0000256" key="1">
    <source>
        <dbReference type="ARBA" id="ARBA00004141"/>
    </source>
</evidence>
<comment type="similarity">
    <text evidence="2 7">Belongs to the major facilitator superfamily. Sugar transporter (TC 2.A.1.1) family.</text>
</comment>
<evidence type="ECO:0000256" key="5">
    <source>
        <dbReference type="ARBA" id="ARBA00022989"/>
    </source>
</evidence>
<comment type="subcellular location">
    <subcellularLocation>
        <location evidence="1">Membrane</location>
        <topology evidence="1">Multi-pass membrane protein</topology>
    </subcellularLocation>
</comment>
<feature type="transmembrane region" description="Helical" evidence="8">
    <location>
        <begin position="169"/>
        <end position="188"/>
    </location>
</feature>
<protein>
    <recommendedName>
        <fullName evidence="9">Major facilitator superfamily (MFS) profile domain-containing protein</fullName>
    </recommendedName>
</protein>
<dbReference type="InterPro" id="IPR050360">
    <property type="entry name" value="MFS_Sugar_Transporters"/>
</dbReference>
<dbReference type="NCBIfam" id="TIGR00879">
    <property type="entry name" value="SP"/>
    <property type="match status" value="1"/>
</dbReference>
<dbReference type="InterPro" id="IPR005829">
    <property type="entry name" value="Sugar_transporter_CS"/>
</dbReference>
<dbReference type="PANTHER" id="PTHR48022">
    <property type="entry name" value="PLASTIDIC GLUCOSE TRANSPORTER 4"/>
    <property type="match status" value="1"/>
</dbReference>
<feature type="transmembrane region" description="Helical" evidence="8">
    <location>
        <begin position="83"/>
        <end position="103"/>
    </location>
</feature>
<dbReference type="InterPro" id="IPR036259">
    <property type="entry name" value="MFS_trans_sf"/>
</dbReference>
<keyword evidence="5 8" id="KW-1133">Transmembrane helix</keyword>
<reference evidence="10 11" key="1">
    <citation type="journal article" date="2024" name="IMA Fungus">
        <title>IMA Genome - F19 : A genome assembly and annotation guide to empower mycologists, including annotated draft genome sequences of Ceratocystis pirilliformis, Diaporthe australafricana, Fusarium ophioides, Paecilomyces lecythidis, and Sporothrix stenoceras.</title>
        <authorList>
            <person name="Aylward J."/>
            <person name="Wilson A.M."/>
            <person name="Visagie C.M."/>
            <person name="Spraker J."/>
            <person name="Barnes I."/>
            <person name="Buitendag C."/>
            <person name="Ceriani C."/>
            <person name="Del Mar Angel L."/>
            <person name="du Plessis D."/>
            <person name="Fuchs T."/>
            <person name="Gasser K."/>
            <person name="Kramer D."/>
            <person name="Li W."/>
            <person name="Munsamy K."/>
            <person name="Piso A."/>
            <person name="Price J.L."/>
            <person name="Sonnekus B."/>
            <person name="Thomas C."/>
            <person name="van der Nest A."/>
            <person name="van Dijk A."/>
            <person name="van Heerden A."/>
            <person name="van Vuuren N."/>
            <person name="Yilmaz N."/>
            <person name="Duong T.A."/>
            <person name="van der Merwe N.A."/>
            <person name="Wingfield M.J."/>
            <person name="Wingfield B.D."/>
        </authorList>
    </citation>
    <scope>NUCLEOTIDE SEQUENCE [LARGE SCALE GENOMIC DNA]</scope>
    <source>
        <strain evidence="10 11">CMW 18167</strain>
    </source>
</reference>
<feature type="transmembrane region" description="Helical" evidence="8">
    <location>
        <begin position="29"/>
        <end position="45"/>
    </location>
</feature>
<keyword evidence="11" id="KW-1185">Reference proteome</keyword>
<dbReference type="PANTHER" id="PTHR48022:SF10">
    <property type="entry name" value="MAJOR FACILITATOR SUPERFAMILY (MFS) PROFILE DOMAIN-CONTAINING PROTEIN"/>
    <property type="match status" value="1"/>
</dbReference>
<feature type="transmembrane region" description="Helical" evidence="8">
    <location>
        <begin position="326"/>
        <end position="345"/>
    </location>
</feature>
<dbReference type="Pfam" id="PF00083">
    <property type="entry name" value="Sugar_tr"/>
    <property type="match status" value="1"/>
</dbReference>
<gene>
    <name evidence="10" type="ORF">Plec18167_007430</name>
</gene>
<evidence type="ECO:0000259" key="9">
    <source>
        <dbReference type="PROSITE" id="PS50850"/>
    </source>
</evidence>
<dbReference type="InterPro" id="IPR003663">
    <property type="entry name" value="Sugar/inositol_transpt"/>
</dbReference>
<evidence type="ECO:0000256" key="8">
    <source>
        <dbReference type="SAM" id="Phobius"/>
    </source>
</evidence>
<evidence type="ECO:0000256" key="3">
    <source>
        <dbReference type="ARBA" id="ARBA00022448"/>
    </source>
</evidence>
<evidence type="ECO:0000313" key="11">
    <source>
        <dbReference type="Proteomes" id="UP001583193"/>
    </source>
</evidence>
<feature type="transmembrane region" description="Helical" evidence="8">
    <location>
        <begin position="290"/>
        <end position="314"/>
    </location>
</feature>
<keyword evidence="4 8" id="KW-0812">Transmembrane</keyword>
<dbReference type="InterPro" id="IPR005828">
    <property type="entry name" value="MFS_sugar_transport-like"/>
</dbReference>
<dbReference type="SUPFAM" id="SSF103473">
    <property type="entry name" value="MFS general substrate transporter"/>
    <property type="match status" value="1"/>
</dbReference>